<dbReference type="EMBL" id="JBAKAZ010000015">
    <property type="protein sequence ID" value="MEL0629141.1"/>
    <property type="molecule type" value="Genomic_DNA"/>
</dbReference>
<dbReference type="RefSeq" id="WP_341597152.1">
    <property type="nucleotide sequence ID" value="NZ_JBAKAZ010000015.1"/>
</dbReference>
<reference evidence="7 8" key="1">
    <citation type="submission" date="2024-02" db="EMBL/GenBank/DDBJ databases">
        <title>Bacteria isolated from the canopy kelp, Nereocystis luetkeana.</title>
        <authorList>
            <person name="Pfister C.A."/>
            <person name="Younker I.T."/>
            <person name="Light S.H."/>
        </authorList>
    </citation>
    <scope>NUCLEOTIDE SEQUENCE [LARGE SCALE GENOMIC DNA]</scope>
    <source>
        <strain evidence="7 8">TI.1.05</strain>
    </source>
</reference>
<keyword evidence="1 6" id="KW-0963">Cytoplasm</keyword>
<keyword evidence="2 6" id="KW-0862">Zinc</keyword>
<dbReference type="PANTHER" id="PTHR30111:SF1">
    <property type="entry name" value="33 KDA CHAPERONIN"/>
    <property type="match status" value="1"/>
</dbReference>
<comment type="caution">
    <text evidence="7">The sequence shown here is derived from an EMBL/GenBank/DDBJ whole genome shotgun (WGS) entry which is preliminary data.</text>
</comment>
<comment type="similarity">
    <text evidence="6">Belongs to the HSP33 family.</text>
</comment>
<evidence type="ECO:0000313" key="8">
    <source>
        <dbReference type="Proteomes" id="UP001369082"/>
    </source>
</evidence>
<sequence length="286" mass="32004">MTDQIQRFLFDDFEIRGEIAQAHQAFQQCIDNHDYPAEVANTIGELLIATSLLTATLKFEGKITVQIQGDGPLSMAVINANQDLEVRGTARWKGDTTGLSFLELIGKGNLMITITPENGERYQGIVALEKATLAACLEDYFVQSEQLATKISLFADSQSSPKQAAGLLIQTLPASSENHEEDFAHVCALASTIKAEEIYTLKNDELLFRLYHQEQVRLFETQPISFKCGCSKERCLSSLASLDPTEIKEILEEQESIEMRCEYCATTYSFKEQDLQILFTATDQKH</sequence>
<evidence type="ECO:0000256" key="5">
    <source>
        <dbReference type="ARBA" id="ARBA00023284"/>
    </source>
</evidence>
<dbReference type="SUPFAM" id="SSF118352">
    <property type="entry name" value="HSP33 redox switch-like"/>
    <property type="match status" value="1"/>
</dbReference>
<dbReference type="Gene3D" id="1.10.287.480">
    <property type="entry name" value="helix hairpin bin"/>
    <property type="match status" value="1"/>
</dbReference>
<dbReference type="SUPFAM" id="SSF64397">
    <property type="entry name" value="Hsp33 domain"/>
    <property type="match status" value="1"/>
</dbReference>
<dbReference type="CDD" id="cd00498">
    <property type="entry name" value="Hsp33"/>
    <property type="match status" value="1"/>
</dbReference>
<dbReference type="NCBIfam" id="NF001033">
    <property type="entry name" value="PRK00114.1"/>
    <property type="match status" value="1"/>
</dbReference>
<dbReference type="InterPro" id="IPR016153">
    <property type="entry name" value="Heat_shock_Hsp33_N"/>
</dbReference>
<evidence type="ECO:0000256" key="6">
    <source>
        <dbReference type="HAMAP-Rule" id="MF_00117"/>
    </source>
</evidence>
<organism evidence="7 8">
    <name type="scientific">Psychromonas aquatilis</name>
    <dbReference type="NCBI Taxonomy" id="2005072"/>
    <lineage>
        <taxon>Bacteria</taxon>
        <taxon>Pseudomonadati</taxon>
        <taxon>Pseudomonadota</taxon>
        <taxon>Gammaproteobacteria</taxon>
        <taxon>Alteromonadales</taxon>
        <taxon>Psychromonadaceae</taxon>
        <taxon>Psychromonas</taxon>
    </lineage>
</organism>
<comment type="PTM">
    <text evidence="6">Under oxidizing conditions two disulfide bonds are formed involving the reactive cysteines. Under reducing conditions zinc is bound to the reactive cysteines and the protein is inactive.</text>
</comment>
<evidence type="ECO:0000256" key="3">
    <source>
        <dbReference type="ARBA" id="ARBA00023157"/>
    </source>
</evidence>
<dbReference type="PANTHER" id="PTHR30111">
    <property type="entry name" value="33 KDA CHAPERONIN"/>
    <property type="match status" value="1"/>
</dbReference>
<name>A0ABU9GP99_9GAMM</name>
<dbReference type="PIRSF" id="PIRSF005261">
    <property type="entry name" value="Heat_shock_Hsp33"/>
    <property type="match status" value="1"/>
</dbReference>
<comment type="subcellular location">
    <subcellularLocation>
        <location evidence="6">Cytoplasm</location>
    </subcellularLocation>
</comment>
<dbReference type="InterPro" id="IPR000397">
    <property type="entry name" value="Heat_shock_Hsp33"/>
</dbReference>
<proteinExistence type="inferred from homology"/>
<dbReference type="InterPro" id="IPR023212">
    <property type="entry name" value="Hsp33_helix_hairpin_bin_dom_sf"/>
</dbReference>
<keyword evidence="3 6" id="KW-1015">Disulfide bond</keyword>
<evidence type="ECO:0000256" key="4">
    <source>
        <dbReference type="ARBA" id="ARBA00023186"/>
    </source>
</evidence>
<gene>
    <name evidence="6 7" type="primary">hslO</name>
    <name evidence="7" type="ORF">V6256_05930</name>
</gene>
<dbReference type="Gene3D" id="3.55.30.10">
    <property type="entry name" value="Hsp33 domain"/>
    <property type="match status" value="1"/>
</dbReference>
<dbReference type="Gene3D" id="3.90.1280.10">
    <property type="entry name" value="HSP33 redox switch-like"/>
    <property type="match status" value="1"/>
</dbReference>
<dbReference type="HAMAP" id="MF_00117">
    <property type="entry name" value="HslO"/>
    <property type="match status" value="1"/>
</dbReference>
<evidence type="ECO:0000256" key="1">
    <source>
        <dbReference type="ARBA" id="ARBA00022490"/>
    </source>
</evidence>
<dbReference type="InterPro" id="IPR016154">
    <property type="entry name" value="Heat_shock_Hsp33_C"/>
</dbReference>
<feature type="disulfide bond" description="Redox-active" evidence="6">
    <location>
        <begin position="228"/>
        <end position="230"/>
    </location>
</feature>
<comment type="function">
    <text evidence="6">Redox regulated molecular chaperone. Protects both thermally unfolding and oxidatively damaged proteins from irreversible aggregation. Plays an important role in the bacterial defense system toward oxidative stress.</text>
</comment>
<accession>A0ABU9GP99</accession>
<keyword evidence="4 6" id="KW-0143">Chaperone</keyword>
<keyword evidence="5 6" id="KW-0676">Redox-active center</keyword>
<feature type="disulfide bond" description="Redox-active" evidence="6">
    <location>
        <begin position="261"/>
        <end position="264"/>
    </location>
</feature>
<evidence type="ECO:0000256" key="2">
    <source>
        <dbReference type="ARBA" id="ARBA00022833"/>
    </source>
</evidence>
<protein>
    <recommendedName>
        <fullName evidence="6">33 kDa chaperonin</fullName>
    </recommendedName>
    <alternativeName>
        <fullName evidence="6">Heat shock protein 33 homolog</fullName>
        <shortName evidence="6">HSP33</shortName>
    </alternativeName>
</protein>
<keyword evidence="8" id="KW-1185">Reference proteome</keyword>
<evidence type="ECO:0000313" key="7">
    <source>
        <dbReference type="EMBL" id="MEL0629141.1"/>
    </source>
</evidence>
<dbReference type="Pfam" id="PF01430">
    <property type="entry name" value="HSP33"/>
    <property type="match status" value="1"/>
</dbReference>
<dbReference type="Proteomes" id="UP001369082">
    <property type="component" value="Unassembled WGS sequence"/>
</dbReference>